<gene>
    <name evidence="1" type="ORF">FE633_14935</name>
</gene>
<dbReference type="AlphaFoldDB" id="A0A5R9FTG6"/>
<dbReference type="Proteomes" id="UP000305906">
    <property type="component" value="Unassembled WGS sequence"/>
</dbReference>
<organism evidence="1 2">
    <name type="scientific">Streptomyces montanus</name>
    <dbReference type="NCBI Taxonomy" id="2580423"/>
    <lineage>
        <taxon>Bacteria</taxon>
        <taxon>Bacillati</taxon>
        <taxon>Actinomycetota</taxon>
        <taxon>Actinomycetes</taxon>
        <taxon>Kitasatosporales</taxon>
        <taxon>Streptomycetaceae</taxon>
        <taxon>Streptomyces</taxon>
    </lineage>
</organism>
<keyword evidence="2" id="KW-1185">Reference proteome</keyword>
<sequence length="95" mass="10229">MTAERTVEEPVRVVDNGIRSFIPPTYCFELRNEAGGIVATVSQVVMTDSTLTDFGLLAALRRDDAQVVGSITSYDPGASARRPGARFTVTRVIAP</sequence>
<proteinExistence type="predicted"/>
<dbReference type="EMBL" id="VBZC01000014">
    <property type="protein sequence ID" value="TLS45366.1"/>
    <property type="molecule type" value="Genomic_DNA"/>
</dbReference>
<protein>
    <submittedName>
        <fullName evidence="1">Uncharacterized protein</fullName>
    </submittedName>
</protein>
<evidence type="ECO:0000313" key="1">
    <source>
        <dbReference type="EMBL" id="TLS45366.1"/>
    </source>
</evidence>
<dbReference type="RefSeq" id="WP_138045617.1">
    <property type="nucleotide sequence ID" value="NZ_VBZC01000014.1"/>
</dbReference>
<accession>A0A5R9FTG6</accession>
<name>A0A5R9FTG6_9ACTN</name>
<comment type="caution">
    <text evidence="1">The sequence shown here is derived from an EMBL/GenBank/DDBJ whole genome shotgun (WGS) entry which is preliminary data.</text>
</comment>
<evidence type="ECO:0000313" key="2">
    <source>
        <dbReference type="Proteomes" id="UP000305906"/>
    </source>
</evidence>
<reference evidence="1 2" key="1">
    <citation type="submission" date="2019-05" db="EMBL/GenBank/DDBJ databases">
        <title>Streptomyces sp. NEAU-C151, a novel actinomycete isolated from soil.</title>
        <authorList>
            <person name="Han L."/>
            <person name="Jiang H."/>
        </authorList>
    </citation>
    <scope>NUCLEOTIDE SEQUENCE [LARGE SCALE GENOMIC DNA]</scope>
    <source>
        <strain evidence="1 2">NEAU-C151</strain>
    </source>
</reference>